<gene>
    <name evidence="2" type="ORF">J34TS1_43720</name>
</gene>
<evidence type="ECO:0000313" key="3">
    <source>
        <dbReference type="Proteomes" id="UP000682811"/>
    </source>
</evidence>
<accession>A0A919YEA8</accession>
<evidence type="ECO:0000256" key="1">
    <source>
        <dbReference type="SAM" id="Coils"/>
    </source>
</evidence>
<comment type="caution">
    <text evidence="2">The sequence shown here is derived from an EMBL/GenBank/DDBJ whole genome shotgun (WGS) entry which is preliminary data.</text>
</comment>
<proteinExistence type="predicted"/>
<name>A0A919YEA8_9BACL</name>
<protein>
    <submittedName>
        <fullName evidence="2">Uncharacterized protein</fullName>
    </submittedName>
</protein>
<keyword evidence="3" id="KW-1185">Reference proteome</keyword>
<reference evidence="2 3" key="1">
    <citation type="submission" date="2021-03" db="EMBL/GenBank/DDBJ databases">
        <title>Antimicrobial resistance genes in bacteria isolated from Japanese honey, and their potential for conferring macrolide and lincosamide resistance in the American foulbrood pathogen Paenibacillus larvae.</title>
        <authorList>
            <person name="Okamoto M."/>
            <person name="Kumagai M."/>
            <person name="Kanamori H."/>
            <person name="Takamatsu D."/>
        </authorList>
    </citation>
    <scope>NUCLEOTIDE SEQUENCE [LARGE SCALE GENOMIC DNA]</scope>
    <source>
        <strain evidence="2 3">J34TS1</strain>
    </source>
</reference>
<dbReference type="RefSeq" id="WP_212980048.1">
    <property type="nucleotide sequence ID" value="NZ_AP025343.1"/>
</dbReference>
<evidence type="ECO:0000313" key="2">
    <source>
        <dbReference type="EMBL" id="GIO49607.1"/>
    </source>
</evidence>
<organism evidence="2 3">
    <name type="scientific">Paenibacillus azoreducens</name>
    <dbReference type="NCBI Taxonomy" id="116718"/>
    <lineage>
        <taxon>Bacteria</taxon>
        <taxon>Bacillati</taxon>
        <taxon>Bacillota</taxon>
        <taxon>Bacilli</taxon>
        <taxon>Bacillales</taxon>
        <taxon>Paenibacillaceae</taxon>
        <taxon>Paenibacillus</taxon>
    </lineage>
</organism>
<sequence>MQIFAVSHNEAGRYLLQIVELVQYTYNHSFERDISMGDKDKKKGHNGLIDSTIGAATTENIERYGRAASEFIKGYKGSVDADGDIIRKGLKQMSESKVHPDFKYQNIKQQAGFSAEIHYVDKTNAENIINKNDTRVYRSNDIGRGNDPQFDVLSIDDSGNPTWGAQMKFYGKFETPEEIKKSSEELVRKMTKDDWNRYRGNDVLVPQEQYEIAKKYAEDKARDLTEQAEKLRTQGQFDKAGILEEKAERYRQVSSDLKDSGITSKEAIFLREHPKLATAKYVLETAHQSGLENAKSAAVISVAISTAQNVTSLIRGKKRVGEAIVDVAKDTAAGAATAYVIGATDTAIRGFMAASKESVFVNLSKSNMPAMIATATVQVGKSLIRYAKGEIDSLQLVEELGEKGTGMMAASFGAAIGTAVFPGVGTVIGGMVGYLASSSIYNACMQTLREERFSAERRAKISAIASAAIEAMNKQGNELQEMVERFYAERQKVFTESLSMIETASRFENIELFTQGLSNIAIEMGGALKFKNFTEFDTFMSDKNAVLEF</sequence>
<dbReference type="AlphaFoldDB" id="A0A919YEA8"/>
<dbReference type="Proteomes" id="UP000682811">
    <property type="component" value="Unassembled WGS sequence"/>
</dbReference>
<dbReference type="EMBL" id="BORT01000023">
    <property type="protein sequence ID" value="GIO49607.1"/>
    <property type="molecule type" value="Genomic_DNA"/>
</dbReference>
<keyword evidence="1" id="KW-0175">Coiled coil</keyword>
<feature type="coiled-coil region" evidence="1">
    <location>
        <begin position="207"/>
        <end position="234"/>
    </location>
</feature>